<dbReference type="AlphaFoldDB" id="A0A0F8W1A2"/>
<sequence length="58" mass="6310">MKQLTMDDVQRIVGGLTIENTMLREALAKAQQTVKVDADKGDTSKRGASNKPRPLNAV</sequence>
<reference evidence="2" key="1">
    <citation type="journal article" date="2015" name="Nature">
        <title>Complex archaea that bridge the gap between prokaryotes and eukaryotes.</title>
        <authorList>
            <person name="Spang A."/>
            <person name="Saw J.H."/>
            <person name="Jorgensen S.L."/>
            <person name="Zaremba-Niedzwiedzka K."/>
            <person name="Martijn J."/>
            <person name="Lind A.E."/>
            <person name="van Eijk R."/>
            <person name="Schleper C."/>
            <person name="Guy L."/>
            <person name="Ettema T.J."/>
        </authorList>
    </citation>
    <scope>NUCLEOTIDE SEQUENCE</scope>
</reference>
<gene>
    <name evidence="2" type="ORF">LCGC14_3124640</name>
</gene>
<evidence type="ECO:0000313" key="2">
    <source>
        <dbReference type="EMBL" id="KKK50477.1"/>
    </source>
</evidence>
<feature type="region of interest" description="Disordered" evidence="1">
    <location>
        <begin position="33"/>
        <end position="58"/>
    </location>
</feature>
<proteinExistence type="predicted"/>
<organism evidence="2">
    <name type="scientific">marine sediment metagenome</name>
    <dbReference type="NCBI Taxonomy" id="412755"/>
    <lineage>
        <taxon>unclassified sequences</taxon>
        <taxon>metagenomes</taxon>
        <taxon>ecological metagenomes</taxon>
    </lineage>
</organism>
<accession>A0A0F8W1A2</accession>
<dbReference type="EMBL" id="LAZR01068005">
    <property type="protein sequence ID" value="KKK50477.1"/>
    <property type="molecule type" value="Genomic_DNA"/>
</dbReference>
<comment type="caution">
    <text evidence="2">The sequence shown here is derived from an EMBL/GenBank/DDBJ whole genome shotgun (WGS) entry which is preliminary data.</text>
</comment>
<name>A0A0F8W1A2_9ZZZZ</name>
<feature type="compositionally biased region" description="Basic and acidic residues" evidence="1">
    <location>
        <begin position="36"/>
        <end position="45"/>
    </location>
</feature>
<protein>
    <submittedName>
        <fullName evidence="2">Uncharacterized protein</fullName>
    </submittedName>
</protein>
<evidence type="ECO:0000256" key="1">
    <source>
        <dbReference type="SAM" id="MobiDB-lite"/>
    </source>
</evidence>